<protein>
    <submittedName>
        <fullName evidence="2">Uncharacterized protein</fullName>
    </submittedName>
</protein>
<sequence length="102" mass="10421">MISEPISSNAVYVRPPPSHRGERRPPPPIPPPVHHEHPDGERRGLGADCGGHGRGAAGRGLGGRWAQGGGGRGDGAVPGRSGGHGPDHDRGGCGERPGRERG</sequence>
<evidence type="ECO:0000313" key="2">
    <source>
        <dbReference type="EnsemblMetazoa" id="Aqu2.1.13889_001"/>
    </source>
</evidence>
<feature type="compositionally biased region" description="Basic and acidic residues" evidence="1">
    <location>
        <begin position="33"/>
        <end position="45"/>
    </location>
</feature>
<organism evidence="2">
    <name type="scientific">Amphimedon queenslandica</name>
    <name type="common">Sponge</name>
    <dbReference type="NCBI Taxonomy" id="400682"/>
    <lineage>
        <taxon>Eukaryota</taxon>
        <taxon>Metazoa</taxon>
        <taxon>Porifera</taxon>
        <taxon>Demospongiae</taxon>
        <taxon>Heteroscleromorpha</taxon>
        <taxon>Haplosclerida</taxon>
        <taxon>Niphatidae</taxon>
        <taxon>Amphimedon</taxon>
    </lineage>
</organism>
<feature type="compositionally biased region" description="Basic and acidic residues" evidence="1">
    <location>
        <begin position="85"/>
        <end position="102"/>
    </location>
</feature>
<feature type="compositionally biased region" description="Gly residues" evidence="1">
    <location>
        <begin position="47"/>
        <end position="84"/>
    </location>
</feature>
<accession>A0A1X7TGP4</accession>
<proteinExistence type="predicted"/>
<feature type="region of interest" description="Disordered" evidence="1">
    <location>
        <begin position="1"/>
        <end position="102"/>
    </location>
</feature>
<reference evidence="2" key="1">
    <citation type="submission" date="2017-05" db="UniProtKB">
        <authorList>
            <consortium name="EnsemblMetazoa"/>
        </authorList>
    </citation>
    <scope>IDENTIFICATION</scope>
</reference>
<dbReference type="EnsemblMetazoa" id="Aqu2.1.13889_001">
    <property type="protein sequence ID" value="Aqu2.1.13889_001"/>
    <property type="gene ID" value="Aqu2.1.13889"/>
</dbReference>
<name>A0A1X7TGP4_AMPQE</name>
<dbReference type="AlphaFoldDB" id="A0A1X7TGP4"/>
<feature type="compositionally biased region" description="Polar residues" evidence="1">
    <location>
        <begin position="1"/>
        <end position="10"/>
    </location>
</feature>
<dbReference type="InParanoid" id="A0A1X7TGP4"/>
<evidence type="ECO:0000256" key="1">
    <source>
        <dbReference type="SAM" id="MobiDB-lite"/>
    </source>
</evidence>